<dbReference type="AlphaFoldDB" id="A0AA86R6J5"/>
<dbReference type="Proteomes" id="UP001642409">
    <property type="component" value="Unassembled WGS sequence"/>
</dbReference>
<sequence>MCLRNIVGGIDCLILLQNISRDSSVDQHSLLNLWCPSCSRYQVQQESDFKIQMQNSSMHSCDEQCRLNSLKTEWKILIDHAQYNVIQLILSISKAKYERFYILRPCNQ</sequence>
<keyword evidence="3" id="KW-1185">Reference proteome</keyword>
<protein>
    <submittedName>
        <fullName evidence="2">Hypothetical_protein</fullName>
    </submittedName>
</protein>
<name>A0AA86R6J5_9EUKA</name>
<accession>A0AA86R6J5</accession>
<proteinExistence type="predicted"/>
<evidence type="ECO:0000313" key="2">
    <source>
        <dbReference type="EMBL" id="CAL6031643.1"/>
    </source>
</evidence>
<dbReference type="EMBL" id="CATOUU010000960">
    <property type="protein sequence ID" value="CAI9962885.1"/>
    <property type="molecule type" value="Genomic_DNA"/>
</dbReference>
<evidence type="ECO:0000313" key="1">
    <source>
        <dbReference type="EMBL" id="CAI9962885.1"/>
    </source>
</evidence>
<organism evidence="1">
    <name type="scientific">Hexamita inflata</name>
    <dbReference type="NCBI Taxonomy" id="28002"/>
    <lineage>
        <taxon>Eukaryota</taxon>
        <taxon>Metamonada</taxon>
        <taxon>Diplomonadida</taxon>
        <taxon>Hexamitidae</taxon>
        <taxon>Hexamitinae</taxon>
        <taxon>Hexamita</taxon>
    </lineage>
</organism>
<gene>
    <name evidence="2" type="ORF">HINF_LOCUS34103</name>
    <name evidence="1" type="ORF">HINF_LOCUS50530</name>
</gene>
<comment type="caution">
    <text evidence="1">The sequence shown here is derived from an EMBL/GenBank/DDBJ whole genome shotgun (WGS) entry which is preliminary data.</text>
</comment>
<evidence type="ECO:0000313" key="3">
    <source>
        <dbReference type="Proteomes" id="UP001642409"/>
    </source>
</evidence>
<reference evidence="2 3" key="2">
    <citation type="submission" date="2024-07" db="EMBL/GenBank/DDBJ databases">
        <authorList>
            <person name="Akdeniz Z."/>
        </authorList>
    </citation>
    <scope>NUCLEOTIDE SEQUENCE [LARGE SCALE GENOMIC DNA]</scope>
</reference>
<dbReference type="EMBL" id="CAXDID020000120">
    <property type="protein sequence ID" value="CAL6031643.1"/>
    <property type="molecule type" value="Genomic_DNA"/>
</dbReference>
<reference evidence="1" key="1">
    <citation type="submission" date="2023-06" db="EMBL/GenBank/DDBJ databases">
        <authorList>
            <person name="Kurt Z."/>
        </authorList>
    </citation>
    <scope>NUCLEOTIDE SEQUENCE</scope>
</reference>